<dbReference type="EMBL" id="LXQA010985314">
    <property type="protein sequence ID" value="MCI79982.1"/>
    <property type="molecule type" value="Genomic_DNA"/>
</dbReference>
<protein>
    <submittedName>
        <fullName evidence="2">Uncharacterized protein</fullName>
    </submittedName>
</protein>
<accession>A0A392UXX5</accession>
<name>A0A392UXX5_9FABA</name>
<reference evidence="2 3" key="1">
    <citation type="journal article" date="2018" name="Front. Plant Sci.">
        <title>Red Clover (Trifolium pratense) and Zigzag Clover (T. medium) - A Picture of Genomic Similarities and Differences.</title>
        <authorList>
            <person name="Dluhosova J."/>
            <person name="Istvanek J."/>
            <person name="Nedelnik J."/>
            <person name="Repkova J."/>
        </authorList>
    </citation>
    <scope>NUCLEOTIDE SEQUENCE [LARGE SCALE GENOMIC DNA]</scope>
    <source>
        <strain evidence="3">cv. 10/8</strain>
        <tissue evidence="2">Leaf</tissue>
    </source>
</reference>
<comment type="caution">
    <text evidence="2">The sequence shown here is derived from an EMBL/GenBank/DDBJ whole genome shotgun (WGS) entry which is preliminary data.</text>
</comment>
<evidence type="ECO:0000313" key="3">
    <source>
        <dbReference type="Proteomes" id="UP000265520"/>
    </source>
</evidence>
<feature type="transmembrane region" description="Helical" evidence="1">
    <location>
        <begin position="20"/>
        <end position="37"/>
    </location>
</feature>
<keyword evidence="1" id="KW-1133">Transmembrane helix</keyword>
<sequence length="68" mass="7898">DSVLVLSFALSLDLRWKGGFGFFVEFTFSPLLFRFLWRRLWENPGKTIAWLIRLPIPNWIGSGQSPEA</sequence>
<evidence type="ECO:0000313" key="2">
    <source>
        <dbReference type="EMBL" id="MCI79982.1"/>
    </source>
</evidence>
<dbReference type="AlphaFoldDB" id="A0A392UXX5"/>
<keyword evidence="3" id="KW-1185">Reference proteome</keyword>
<evidence type="ECO:0000256" key="1">
    <source>
        <dbReference type="SAM" id="Phobius"/>
    </source>
</evidence>
<organism evidence="2 3">
    <name type="scientific">Trifolium medium</name>
    <dbReference type="NCBI Taxonomy" id="97028"/>
    <lineage>
        <taxon>Eukaryota</taxon>
        <taxon>Viridiplantae</taxon>
        <taxon>Streptophyta</taxon>
        <taxon>Embryophyta</taxon>
        <taxon>Tracheophyta</taxon>
        <taxon>Spermatophyta</taxon>
        <taxon>Magnoliopsida</taxon>
        <taxon>eudicotyledons</taxon>
        <taxon>Gunneridae</taxon>
        <taxon>Pentapetalae</taxon>
        <taxon>rosids</taxon>
        <taxon>fabids</taxon>
        <taxon>Fabales</taxon>
        <taxon>Fabaceae</taxon>
        <taxon>Papilionoideae</taxon>
        <taxon>50 kb inversion clade</taxon>
        <taxon>NPAAA clade</taxon>
        <taxon>Hologalegina</taxon>
        <taxon>IRL clade</taxon>
        <taxon>Trifolieae</taxon>
        <taxon>Trifolium</taxon>
    </lineage>
</organism>
<feature type="non-terminal residue" evidence="2">
    <location>
        <position position="1"/>
    </location>
</feature>
<dbReference type="Proteomes" id="UP000265520">
    <property type="component" value="Unassembled WGS sequence"/>
</dbReference>
<keyword evidence="1" id="KW-0812">Transmembrane</keyword>
<keyword evidence="1" id="KW-0472">Membrane</keyword>
<proteinExistence type="predicted"/>